<reference evidence="3" key="2">
    <citation type="submission" date="2020-04" db="EMBL/GenBank/DDBJ databases">
        <authorList>
            <consortium name="NCBI Genome Project"/>
        </authorList>
    </citation>
    <scope>NUCLEOTIDE SEQUENCE</scope>
    <source>
        <strain evidence="3">CBS 304.34</strain>
    </source>
</reference>
<protein>
    <submittedName>
        <fullName evidence="1 3">Uncharacterized protein</fullName>
    </submittedName>
</protein>
<keyword evidence="2" id="KW-1185">Reference proteome</keyword>
<sequence>MNPLYRNKSSSSIQPRGLDAPWKRSEWLCYFDLVRQYSQMDLTYASDELAAFAGILGRLGTIYDTQFFAGLPISALLIGLHWIPGYEEGVTYEPSSERRESFPSWSWAGRNGPIEWLEAVVMPDWWQWVGSVLPDPTTNIQAAELNSGPAQIHIRSQIRSVKGLSAELSTASLYPESLLNSGKGNPTPFIKIFDSQGRWCGRIYHSSPDVIAGPNIDEVGLMLLSTCSTRKTCMCDTSGETE</sequence>
<proteinExistence type="predicted"/>
<gene>
    <name evidence="1 3" type="ORF">BDZ99DRAFT_553586</name>
</gene>
<organism evidence="1">
    <name type="scientific">Mytilinidion resinicola</name>
    <dbReference type="NCBI Taxonomy" id="574789"/>
    <lineage>
        <taxon>Eukaryota</taxon>
        <taxon>Fungi</taxon>
        <taxon>Dikarya</taxon>
        <taxon>Ascomycota</taxon>
        <taxon>Pezizomycotina</taxon>
        <taxon>Dothideomycetes</taxon>
        <taxon>Pleosporomycetidae</taxon>
        <taxon>Mytilinidiales</taxon>
        <taxon>Mytilinidiaceae</taxon>
        <taxon>Mytilinidion</taxon>
    </lineage>
</organism>
<reference evidence="3" key="3">
    <citation type="submission" date="2025-04" db="UniProtKB">
        <authorList>
            <consortium name="RefSeq"/>
        </authorList>
    </citation>
    <scope>IDENTIFICATION</scope>
    <source>
        <strain evidence="3">CBS 304.34</strain>
    </source>
</reference>
<evidence type="ECO:0000313" key="2">
    <source>
        <dbReference type="Proteomes" id="UP000504636"/>
    </source>
</evidence>
<dbReference type="GeneID" id="54467992"/>
<dbReference type="PANTHER" id="PTHR33112:SF1">
    <property type="entry name" value="HETEROKARYON INCOMPATIBILITY DOMAIN-CONTAINING PROTEIN"/>
    <property type="match status" value="1"/>
</dbReference>
<reference evidence="1 3" key="1">
    <citation type="journal article" date="2020" name="Stud. Mycol.">
        <title>101 Dothideomycetes genomes: a test case for predicting lifestyles and emergence of pathogens.</title>
        <authorList>
            <person name="Haridas S."/>
            <person name="Albert R."/>
            <person name="Binder M."/>
            <person name="Bloem J."/>
            <person name="Labutti K."/>
            <person name="Salamov A."/>
            <person name="Andreopoulos B."/>
            <person name="Baker S."/>
            <person name="Barry K."/>
            <person name="Bills G."/>
            <person name="Bluhm B."/>
            <person name="Cannon C."/>
            <person name="Castanera R."/>
            <person name="Culley D."/>
            <person name="Daum C."/>
            <person name="Ezra D."/>
            <person name="Gonzalez J."/>
            <person name="Henrissat B."/>
            <person name="Kuo A."/>
            <person name="Liang C."/>
            <person name="Lipzen A."/>
            <person name="Lutzoni F."/>
            <person name="Magnuson J."/>
            <person name="Mondo S."/>
            <person name="Nolan M."/>
            <person name="Ohm R."/>
            <person name="Pangilinan J."/>
            <person name="Park H.-J."/>
            <person name="Ramirez L."/>
            <person name="Alfaro M."/>
            <person name="Sun H."/>
            <person name="Tritt A."/>
            <person name="Yoshinaga Y."/>
            <person name="Zwiers L.-H."/>
            <person name="Turgeon B."/>
            <person name="Goodwin S."/>
            <person name="Spatafora J."/>
            <person name="Crous P."/>
            <person name="Grigoriev I."/>
        </authorList>
    </citation>
    <scope>NUCLEOTIDE SEQUENCE</scope>
    <source>
        <strain evidence="1 3">CBS 304.34</strain>
    </source>
</reference>
<dbReference type="RefSeq" id="XP_033580685.1">
    <property type="nucleotide sequence ID" value="XM_033727099.1"/>
</dbReference>
<dbReference type="OrthoDB" id="3792952at2759"/>
<evidence type="ECO:0000313" key="1">
    <source>
        <dbReference type="EMBL" id="KAF2813721.1"/>
    </source>
</evidence>
<accession>A0A6A6YY22</accession>
<name>A0A6A6YY22_9PEZI</name>
<dbReference type="EMBL" id="MU003695">
    <property type="protein sequence ID" value="KAF2813721.1"/>
    <property type="molecule type" value="Genomic_DNA"/>
</dbReference>
<evidence type="ECO:0000313" key="3">
    <source>
        <dbReference type="RefSeq" id="XP_033580685.1"/>
    </source>
</evidence>
<dbReference type="Proteomes" id="UP000504636">
    <property type="component" value="Unplaced"/>
</dbReference>
<dbReference type="AlphaFoldDB" id="A0A6A6YY22"/>
<dbReference type="PANTHER" id="PTHR33112">
    <property type="entry name" value="DOMAIN PROTEIN, PUTATIVE-RELATED"/>
    <property type="match status" value="1"/>
</dbReference>